<dbReference type="Gene3D" id="3.40.50.1110">
    <property type="entry name" value="SGNH hydrolase"/>
    <property type="match status" value="1"/>
</dbReference>
<dbReference type="SUPFAM" id="SSF52266">
    <property type="entry name" value="SGNH hydrolase"/>
    <property type="match status" value="1"/>
</dbReference>
<comment type="caution">
    <text evidence="5">The sequence shown here is derived from an EMBL/GenBank/DDBJ whole genome shotgun (WGS) entry which is preliminary data.</text>
</comment>
<gene>
    <name evidence="5" type="ORF">DWU89_18650</name>
    <name evidence="4" type="ORF">H8784_18200</name>
</gene>
<protein>
    <submittedName>
        <fullName evidence="5">Sialate O-acetylesterase</fullName>
    </submittedName>
</protein>
<dbReference type="GO" id="GO:0001681">
    <property type="term" value="F:sialate O-acetylesterase activity"/>
    <property type="evidence" value="ECO:0007669"/>
    <property type="project" value="InterPro"/>
</dbReference>
<evidence type="ECO:0000256" key="2">
    <source>
        <dbReference type="SAM" id="SignalP"/>
    </source>
</evidence>
<keyword evidence="7" id="KW-1185">Reference proteome</keyword>
<organism evidence="5 6">
    <name type="scientific">Parabacteroides acidifaciens</name>
    <dbReference type="NCBI Taxonomy" id="2290935"/>
    <lineage>
        <taxon>Bacteria</taxon>
        <taxon>Pseudomonadati</taxon>
        <taxon>Bacteroidota</taxon>
        <taxon>Bacteroidia</taxon>
        <taxon>Bacteroidales</taxon>
        <taxon>Tannerellaceae</taxon>
        <taxon>Parabacteroides</taxon>
    </lineage>
</organism>
<evidence type="ECO:0000256" key="1">
    <source>
        <dbReference type="ARBA" id="ARBA00022801"/>
    </source>
</evidence>
<keyword evidence="2" id="KW-0732">Signal</keyword>
<dbReference type="Pfam" id="PF03629">
    <property type="entry name" value="SASA"/>
    <property type="match status" value="1"/>
</dbReference>
<dbReference type="Proteomes" id="UP000256321">
    <property type="component" value="Unassembled WGS sequence"/>
</dbReference>
<evidence type="ECO:0000313" key="5">
    <source>
        <dbReference type="EMBL" id="RDU47619.1"/>
    </source>
</evidence>
<feature type="domain" description="Sialate O-acetylesterase" evidence="3">
    <location>
        <begin position="105"/>
        <end position="361"/>
    </location>
</feature>
<dbReference type="InterPro" id="IPR005181">
    <property type="entry name" value="SASA"/>
</dbReference>
<keyword evidence="1" id="KW-0378">Hydrolase</keyword>
<feature type="chain" id="PRO_5017641783" evidence="2">
    <location>
        <begin position="20"/>
        <end position="472"/>
    </location>
</feature>
<reference evidence="4 7" key="2">
    <citation type="submission" date="2020-08" db="EMBL/GenBank/DDBJ databases">
        <title>Genome public.</title>
        <authorList>
            <person name="Liu C."/>
            <person name="Sun Q."/>
        </authorList>
    </citation>
    <scope>NUCLEOTIDE SEQUENCE [LARGE SCALE GENOMIC DNA]</scope>
    <source>
        <strain evidence="4 7">426_9</strain>
    </source>
</reference>
<dbReference type="InterPro" id="IPR036514">
    <property type="entry name" value="SGNH_hydro_sf"/>
</dbReference>
<dbReference type="PANTHER" id="PTHR22901">
    <property type="entry name" value="SIALATE O-ACETYLESTERASE"/>
    <property type="match status" value="1"/>
</dbReference>
<dbReference type="PANTHER" id="PTHR22901:SF0">
    <property type="entry name" value="SIALATE O-ACETYLESTERASE"/>
    <property type="match status" value="1"/>
</dbReference>
<reference evidence="5 6" key="1">
    <citation type="submission" date="2018-07" db="EMBL/GenBank/DDBJ databases">
        <title>Parabacteroides acidifaciens nov. sp., isolated from human feces.</title>
        <authorList>
            <person name="Wang Y.J."/>
        </authorList>
    </citation>
    <scope>NUCLEOTIDE SEQUENCE [LARGE SCALE GENOMIC DNA]</scope>
    <source>
        <strain evidence="5 6">426-9</strain>
    </source>
</reference>
<dbReference type="EMBL" id="JACRTI010000070">
    <property type="protein sequence ID" value="MBC8603644.1"/>
    <property type="molecule type" value="Genomic_DNA"/>
</dbReference>
<evidence type="ECO:0000313" key="6">
    <source>
        <dbReference type="Proteomes" id="UP000256321"/>
    </source>
</evidence>
<evidence type="ECO:0000259" key="3">
    <source>
        <dbReference type="Pfam" id="PF03629"/>
    </source>
</evidence>
<dbReference type="Proteomes" id="UP000629596">
    <property type="component" value="Unassembled WGS sequence"/>
</dbReference>
<dbReference type="GO" id="GO:0005975">
    <property type="term" value="P:carbohydrate metabolic process"/>
    <property type="evidence" value="ECO:0007669"/>
    <property type="project" value="TreeGrafter"/>
</dbReference>
<feature type="signal peptide" evidence="2">
    <location>
        <begin position="1"/>
        <end position="19"/>
    </location>
</feature>
<dbReference type="EMBL" id="QREV01000070">
    <property type="protein sequence ID" value="RDU47619.1"/>
    <property type="molecule type" value="Genomic_DNA"/>
</dbReference>
<evidence type="ECO:0000313" key="4">
    <source>
        <dbReference type="EMBL" id="MBC8603644.1"/>
    </source>
</evidence>
<dbReference type="InterPro" id="IPR039329">
    <property type="entry name" value="SIAE"/>
</dbReference>
<name>A0A3D8H9F1_9BACT</name>
<evidence type="ECO:0000313" key="7">
    <source>
        <dbReference type="Proteomes" id="UP000629596"/>
    </source>
</evidence>
<dbReference type="RefSeq" id="WP_115501140.1">
    <property type="nucleotide sequence ID" value="NZ_JACRTI010000070.1"/>
</dbReference>
<accession>A0A3D8H9F1</accession>
<dbReference type="AlphaFoldDB" id="A0A3D8H9F1"/>
<proteinExistence type="predicted"/>
<sequence>MKANLIPALCLLCCITANAKVKLPQLLSDHMVLQQQADARLWGEAAPNSTVTIRASWTNQPVETKADAQGVWNTAIGTPSASFTPQTLTISDGEPVTLHDVLIGEVWFCSGQSNMEMPLNGFDKCPIYDSNNVIADAPNHPGIRVATIERKSALTPQTYANGEWKEPTTENAQWFSATGYFYALALQRTLQVPVGIINCSWGGSCVEGWMPEEILKDYKDIDLNKAKEKEYSWTHPMIMYNALLYPCRNYTIKGFAWYQGCSNVGRADTYADRMATMVRHWRSIWKEGDIPFYYVEIAPFAYGNKPEAIDGALLREAQFKAQALIPNSAMISTNDLVEPYEAPQIHPQNKKDIGDRLAYQALVKTYGYKGIVADSPSYKEMQADGDKITVRFNHAEKGFSPWVDIEGFEIAGQDKVFHPAKAKFGSAPNEIIVSSPKVKKPVAVRYCFRNFQPGNLKNYRNLPVIPFRTDSW</sequence>